<dbReference type="HOGENOM" id="CLU_078586_0_1_1"/>
<accession>A0A0C2YG82</accession>
<dbReference type="AlphaFoldDB" id="A0A0C2YG82"/>
<sequence length="240" mass="26854">MTAQSANPTPLLTITPLKPSEIPSEETIIFEGKVLIDSTASWKAGKTFFDVVKTSSRGKLEGDGAPWHCRISVHSPTDITFDQLWDKLSRNKAENELQFIHEIQKVNKIKELSSTSTIWTMYYTFMPPVSPRVFTVLQVTHLSQTTPRTGLIVSLSIDLTSEGDEELCRLEEKGTKGRYVSVERVMELENGNIEWRMATSSTPGGSIPSFIVESTMPKKIASVRTFPLNSFSRSSFSNLF</sequence>
<dbReference type="Gene3D" id="3.30.530.20">
    <property type="match status" value="1"/>
</dbReference>
<dbReference type="InterPro" id="IPR024500">
    <property type="entry name" value="DUF3074"/>
</dbReference>
<evidence type="ECO:0000259" key="1">
    <source>
        <dbReference type="Pfam" id="PF11274"/>
    </source>
</evidence>
<dbReference type="SUPFAM" id="SSF55961">
    <property type="entry name" value="Bet v1-like"/>
    <property type="match status" value="1"/>
</dbReference>
<reference evidence="3" key="2">
    <citation type="submission" date="2015-01" db="EMBL/GenBank/DDBJ databases">
        <title>Evolutionary Origins and Diversification of the Mycorrhizal Mutualists.</title>
        <authorList>
            <consortium name="DOE Joint Genome Institute"/>
            <consortium name="Mycorrhizal Genomics Consortium"/>
            <person name="Kohler A."/>
            <person name="Kuo A."/>
            <person name="Nagy L.G."/>
            <person name="Floudas D."/>
            <person name="Copeland A."/>
            <person name="Barry K.W."/>
            <person name="Cichocki N."/>
            <person name="Veneault-Fourrey C."/>
            <person name="LaButti K."/>
            <person name="Lindquist E.A."/>
            <person name="Lipzen A."/>
            <person name="Lundell T."/>
            <person name="Morin E."/>
            <person name="Murat C."/>
            <person name="Riley R."/>
            <person name="Ohm R."/>
            <person name="Sun H."/>
            <person name="Tunlid A."/>
            <person name="Henrissat B."/>
            <person name="Grigoriev I.V."/>
            <person name="Hibbett D.S."/>
            <person name="Martin F."/>
        </authorList>
    </citation>
    <scope>NUCLEOTIDE SEQUENCE [LARGE SCALE GENOMIC DNA]</scope>
    <source>
        <strain evidence="3">h7</strain>
    </source>
</reference>
<dbReference type="Pfam" id="PF11274">
    <property type="entry name" value="DUF3074"/>
    <property type="match status" value="1"/>
</dbReference>
<name>A0A0C2YG82_HEBCY</name>
<feature type="domain" description="DUF3074" evidence="1">
    <location>
        <begin position="67"/>
        <end position="222"/>
    </location>
</feature>
<keyword evidence="3" id="KW-1185">Reference proteome</keyword>
<gene>
    <name evidence="2" type="ORF">M413DRAFT_437901</name>
</gene>
<evidence type="ECO:0000313" key="3">
    <source>
        <dbReference type="Proteomes" id="UP000053424"/>
    </source>
</evidence>
<dbReference type="EMBL" id="KN831768">
    <property type="protein sequence ID" value="KIM48728.1"/>
    <property type="molecule type" value="Genomic_DNA"/>
</dbReference>
<proteinExistence type="predicted"/>
<organism evidence="2 3">
    <name type="scientific">Hebeloma cylindrosporum</name>
    <dbReference type="NCBI Taxonomy" id="76867"/>
    <lineage>
        <taxon>Eukaryota</taxon>
        <taxon>Fungi</taxon>
        <taxon>Dikarya</taxon>
        <taxon>Basidiomycota</taxon>
        <taxon>Agaricomycotina</taxon>
        <taxon>Agaricomycetes</taxon>
        <taxon>Agaricomycetidae</taxon>
        <taxon>Agaricales</taxon>
        <taxon>Agaricineae</taxon>
        <taxon>Hymenogastraceae</taxon>
        <taxon>Hebeloma</taxon>
    </lineage>
</organism>
<dbReference type="Proteomes" id="UP000053424">
    <property type="component" value="Unassembled WGS sequence"/>
</dbReference>
<dbReference type="PANTHER" id="PTHR40370:SF1">
    <property type="entry name" value="DUF3074 DOMAIN-CONTAINING PROTEIN"/>
    <property type="match status" value="1"/>
</dbReference>
<reference evidence="2 3" key="1">
    <citation type="submission" date="2014-04" db="EMBL/GenBank/DDBJ databases">
        <authorList>
            <consortium name="DOE Joint Genome Institute"/>
            <person name="Kuo A."/>
            <person name="Gay G."/>
            <person name="Dore J."/>
            <person name="Kohler A."/>
            <person name="Nagy L.G."/>
            <person name="Floudas D."/>
            <person name="Copeland A."/>
            <person name="Barry K.W."/>
            <person name="Cichocki N."/>
            <person name="Veneault-Fourrey C."/>
            <person name="LaButti K."/>
            <person name="Lindquist E.A."/>
            <person name="Lipzen A."/>
            <person name="Lundell T."/>
            <person name="Morin E."/>
            <person name="Murat C."/>
            <person name="Sun H."/>
            <person name="Tunlid A."/>
            <person name="Henrissat B."/>
            <person name="Grigoriev I.V."/>
            <person name="Hibbett D.S."/>
            <person name="Martin F."/>
            <person name="Nordberg H.P."/>
            <person name="Cantor M.N."/>
            <person name="Hua S.X."/>
        </authorList>
    </citation>
    <scope>NUCLEOTIDE SEQUENCE [LARGE SCALE GENOMIC DNA]</scope>
    <source>
        <strain evidence="3">h7</strain>
    </source>
</reference>
<dbReference type="InterPro" id="IPR023393">
    <property type="entry name" value="START-like_dom_sf"/>
</dbReference>
<dbReference type="PANTHER" id="PTHR40370">
    <property type="entry name" value="EXPRESSED PROTEIN"/>
    <property type="match status" value="1"/>
</dbReference>
<evidence type="ECO:0000313" key="2">
    <source>
        <dbReference type="EMBL" id="KIM48728.1"/>
    </source>
</evidence>
<protein>
    <recommendedName>
        <fullName evidence="1">DUF3074 domain-containing protein</fullName>
    </recommendedName>
</protein>
<dbReference type="OrthoDB" id="6423603at2759"/>